<feature type="region of interest" description="Disordered" evidence="1">
    <location>
        <begin position="122"/>
        <end position="166"/>
    </location>
</feature>
<dbReference type="AlphaFoldDB" id="A0A1H4A484"/>
<organism evidence="2 3">
    <name type="scientific">Arachidicoccus rhizosphaerae</name>
    <dbReference type="NCBI Taxonomy" id="551991"/>
    <lineage>
        <taxon>Bacteria</taxon>
        <taxon>Pseudomonadati</taxon>
        <taxon>Bacteroidota</taxon>
        <taxon>Chitinophagia</taxon>
        <taxon>Chitinophagales</taxon>
        <taxon>Chitinophagaceae</taxon>
        <taxon>Arachidicoccus</taxon>
    </lineage>
</organism>
<reference evidence="2 3" key="1">
    <citation type="submission" date="2016-10" db="EMBL/GenBank/DDBJ databases">
        <authorList>
            <person name="de Groot N.N."/>
        </authorList>
    </citation>
    <scope>NUCLEOTIDE SEQUENCE [LARGE SCALE GENOMIC DNA]</scope>
    <source>
        <strain evidence="2 3">Vu-144</strain>
    </source>
</reference>
<gene>
    <name evidence="2" type="ORF">SAMN05192529_11351</name>
</gene>
<dbReference type="EMBL" id="FNQY01000013">
    <property type="protein sequence ID" value="SEA30766.1"/>
    <property type="molecule type" value="Genomic_DNA"/>
</dbReference>
<keyword evidence="3" id="KW-1185">Reference proteome</keyword>
<protein>
    <submittedName>
        <fullName evidence="2">Uncharacterized protein</fullName>
    </submittedName>
</protein>
<dbReference type="STRING" id="551991.SAMN05192529_11351"/>
<evidence type="ECO:0000256" key="1">
    <source>
        <dbReference type="SAM" id="MobiDB-lite"/>
    </source>
</evidence>
<dbReference type="OrthoDB" id="674588at2"/>
<proteinExistence type="predicted"/>
<sequence length="166" mass="17992">MINLRNQKVDLSHINSLEDIDQEIRTLKRRIREREHELGEDFKKIPKEAVKASLGSFIPLFKKDTPAQKAFETAQTIVSGLIAAFVAGKKGGGFKKGLAAVLSQLSFAGTARAVASYFANRKSKAGKTAKKQNGTSTTKGSEKIKTDMPADANKQTVVTVETDATP</sequence>
<dbReference type="Proteomes" id="UP000199041">
    <property type="component" value="Unassembled WGS sequence"/>
</dbReference>
<feature type="compositionally biased region" description="Polar residues" evidence="1">
    <location>
        <begin position="153"/>
        <end position="166"/>
    </location>
</feature>
<dbReference type="RefSeq" id="WP_091398593.1">
    <property type="nucleotide sequence ID" value="NZ_FNQY01000013.1"/>
</dbReference>
<accession>A0A1H4A484</accession>
<name>A0A1H4A484_9BACT</name>
<evidence type="ECO:0000313" key="3">
    <source>
        <dbReference type="Proteomes" id="UP000199041"/>
    </source>
</evidence>
<evidence type="ECO:0000313" key="2">
    <source>
        <dbReference type="EMBL" id="SEA30766.1"/>
    </source>
</evidence>